<accession>A0A3Q9JH14</accession>
<dbReference type="Proteomes" id="UP000273143">
    <property type="component" value="Chromosome"/>
</dbReference>
<name>A0A3Q9JH14_9GAMM</name>
<dbReference type="AlphaFoldDB" id="A0A3Q9JH14"/>
<gene>
    <name evidence="1" type="ORF">DM558_00495</name>
</gene>
<dbReference type="Gene3D" id="3.30.110.190">
    <property type="match status" value="1"/>
</dbReference>
<dbReference type="Pfam" id="PF14337">
    <property type="entry name" value="Abi_alpha"/>
    <property type="match status" value="1"/>
</dbReference>
<keyword evidence="2" id="KW-1185">Reference proteome</keyword>
<organism evidence="1 2">
    <name type="scientific">Entomomonas moraniae</name>
    <dbReference type="NCBI Taxonomy" id="2213226"/>
    <lineage>
        <taxon>Bacteria</taxon>
        <taxon>Pseudomonadati</taxon>
        <taxon>Pseudomonadota</taxon>
        <taxon>Gammaproteobacteria</taxon>
        <taxon>Pseudomonadales</taxon>
        <taxon>Pseudomonadaceae</taxon>
        <taxon>Entomomonas</taxon>
    </lineage>
</organism>
<dbReference type="KEGG" id="emo:DM558_00495"/>
<dbReference type="EMBL" id="CP029822">
    <property type="protein sequence ID" value="AZS49347.1"/>
    <property type="molecule type" value="Genomic_DNA"/>
</dbReference>
<dbReference type="InterPro" id="IPR025506">
    <property type="entry name" value="Abi_alpha"/>
</dbReference>
<sequence>MDCFMSEDKKPETVESAVIEYMDEESKETVGKELGKTAVTLTKTINTILLPIQATVYGVEKIKLFLSNYLENKLKNIPIENITPPKGNIAGPAIENLKYLDDSKEDNLLKEMYANLIANAMNQETKESTHPAFVEIIKQMDSKDILILEAIKKEKVLAFLQIEQLKKPKHLGKHEGSVVKIKYLCAQNVLSIANSLALLTSNLENLERLKLIDIDISRYITDDAFYQLIRNEKTYNDCVSGYGELLDESKGMITITNLGHYFLKACLD</sequence>
<evidence type="ECO:0000313" key="1">
    <source>
        <dbReference type="EMBL" id="AZS49347.1"/>
    </source>
</evidence>
<protein>
    <submittedName>
        <fullName evidence="1">DUF4393 domain-containing protein</fullName>
    </submittedName>
</protein>
<reference evidence="2" key="1">
    <citation type="submission" date="2018-06" db="EMBL/GenBank/DDBJ databases">
        <title>Complete genome of Pseudomonas insecticola strain QZS01.</title>
        <authorList>
            <person name="Wang J."/>
            <person name="Su Q."/>
        </authorList>
    </citation>
    <scope>NUCLEOTIDE SEQUENCE [LARGE SCALE GENOMIC DNA]</scope>
    <source>
        <strain evidence="2">QZS01</strain>
    </source>
</reference>
<proteinExistence type="predicted"/>
<evidence type="ECO:0000313" key="2">
    <source>
        <dbReference type="Proteomes" id="UP000273143"/>
    </source>
</evidence>